<protein>
    <submittedName>
        <fullName evidence="1">Os01g0970200 protein</fullName>
    </submittedName>
</protein>
<dbReference type="PANTHER" id="PTHR34480">
    <property type="entry name" value="OS01G0967800 PROTEIN-RELATED"/>
    <property type="match status" value="1"/>
</dbReference>
<proteinExistence type="predicted"/>
<reference evidence="1 2" key="2">
    <citation type="journal article" date="2013" name="Plant Cell Physiol.">
        <title>Rice Annotation Project Database (RAP-DB): an integrative and interactive database for rice genomics.</title>
        <authorList>
            <person name="Sakai H."/>
            <person name="Lee S.S."/>
            <person name="Tanaka T."/>
            <person name="Numa H."/>
            <person name="Kim J."/>
            <person name="Kawahara Y."/>
            <person name="Wakimoto H."/>
            <person name="Yang C.C."/>
            <person name="Iwamoto M."/>
            <person name="Abe T."/>
            <person name="Yamada Y."/>
            <person name="Muto A."/>
            <person name="Inokuchi H."/>
            <person name="Ikemura T."/>
            <person name="Matsumoto T."/>
            <person name="Sasaki T."/>
            <person name="Itoh T."/>
        </authorList>
    </citation>
    <scope>NUCLEOTIDE SEQUENCE [LARGE SCALE GENOMIC DNA]</scope>
    <source>
        <strain evidence="2">cv. Nipponbare</strain>
    </source>
</reference>
<organism evidence="1 2">
    <name type="scientific">Oryza sativa subsp. japonica</name>
    <name type="common">Rice</name>
    <dbReference type="NCBI Taxonomy" id="39947"/>
    <lineage>
        <taxon>Eukaryota</taxon>
        <taxon>Viridiplantae</taxon>
        <taxon>Streptophyta</taxon>
        <taxon>Embryophyta</taxon>
        <taxon>Tracheophyta</taxon>
        <taxon>Spermatophyta</taxon>
        <taxon>Magnoliopsida</taxon>
        <taxon>Liliopsida</taxon>
        <taxon>Poales</taxon>
        <taxon>Poaceae</taxon>
        <taxon>BOP clade</taxon>
        <taxon>Oryzoideae</taxon>
        <taxon>Oryzeae</taxon>
        <taxon>Oryzinae</taxon>
        <taxon>Oryza</taxon>
        <taxon>Oryza sativa</taxon>
    </lineage>
</organism>
<dbReference type="InParanoid" id="A0A0P0VDB5"/>
<reference evidence="1 2" key="3">
    <citation type="journal article" date="2013" name="Rice">
        <title>Improvement of the Oryza sativa Nipponbare reference genome using next generation sequence and optical map data.</title>
        <authorList>
            <person name="Kawahara Y."/>
            <person name="de la Bastide M."/>
            <person name="Hamilton J.P."/>
            <person name="Kanamori H."/>
            <person name="McCombie W.R."/>
            <person name="Ouyang S."/>
            <person name="Schwartz D.C."/>
            <person name="Tanaka T."/>
            <person name="Wu J."/>
            <person name="Zhou S."/>
            <person name="Childs K.L."/>
            <person name="Davidson R.M."/>
            <person name="Lin H."/>
            <person name="Quesada-Ocampo L."/>
            <person name="Vaillancourt B."/>
            <person name="Sakai H."/>
            <person name="Lee S.S."/>
            <person name="Kim J."/>
            <person name="Numa H."/>
            <person name="Itoh T."/>
            <person name="Buell C.R."/>
            <person name="Matsumoto T."/>
        </authorList>
    </citation>
    <scope>NUCLEOTIDE SEQUENCE [LARGE SCALE GENOMIC DNA]</scope>
    <source>
        <strain evidence="2">cv. Nipponbare</strain>
    </source>
</reference>
<dbReference type="AlphaFoldDB" id="A0A0P0VDB5"/>
<reference evidence="2" key="1">
    <citation type="journal article" date="2005" name="Nature">
        <title>The map-based sequence of the rice genome.</title>
        <authorList>
            <consortium name="International rice genome sequencing project (IRGSP)"/>
            <person name="Matsumoto T."/>
            <person name="Wu J."/>
            <person name="Kanamori H."/>
            <person name="Katayose Y."/>
            <person name="Fujisawa M."/>
            <person name="Namiki N."/>
            <person name="Mizuno H."/>
            <person name="Yamamoto K."/>
            <person name="Antonio B.A."/>
            <person name="Baba T."/>
            <person name="Sakata K."/>
            <person name="Nagamura Y."/>
            <person name="Aoki H."/>
            <person name="Arikawa K."/>
            <person name="Arita K."/>
            <person name="Bito T."/>
            <person name="Chiden Y."/>
            <person name="Fujitsuka N."/>
            <person name="Fukunaka R."/>
            <person name="Hamada M."/>
            <person name="Harada C."/>
            <person name="Hayashi A."/>
            <person name="Hijishita S."/>
            <person name="Honda M."/>
            <person name="Hosokawa S."/>
            <person name="Ichikawa Y."/>
            <person name="Idonuma A."/>
            <person name="Iijima M."/>
            <person name="Ikeda M."/>
            <person name="Ikeno M."/>
            <person name="Ito K."/>
            <person name="Ito S."/>
            <person name="Ito T."/>
            <person name="Ito Y."/>
            <person name="Ito Y."/>
            <person name="Iwabuchi A."/>
            <person name="Kamiya K."/>
            <person name="Karasawa W."/>
            <person name="Kurita K."/>
            <person name="Katagiri S."/>
            <person name="Kikuta A."/>
            <person name="Kobayashi H."/>
            <person name="Kobayashi N."/>
            <person name="Machita K."/>
            <person name="Maehara T."/>
            <person name="Masukawa M."/>
            <person name="Mizubayashi T."/>
            <person name="Mukai Y."/>
            <person name="Nagasaki H."/>
            <person name="Nagata Y."/>
            <person name="Naito S."/>
            <person name="Nakashima M."/>
            <person name="Nakama Y."/>
            <person name="Nakamichi Y."/>
            <person name="Nakamura M."/>
            <person name="Meguro A."/>
            <person name="Negishi M."/>
            <person name="Ohta I."/>
            <person name="Ohta T."/>
            <person name="Okamoto M."/>
            <person name="Ono N."/>
            <person name="Saji S."/>
            <person name="Sakaguchi M."/>
            <person name="Sakai K."/>
            <person name="Shibata M."/>
            <person name="Shimokawa T."/>
            <person name="Song J."/>
            <person name="Takazaki Y."/>
            <person name="Terasawa K."/>
            <person name="Tsugane M."/>
            <person name="Tsuji K."/>
            <person name="Ueda S."/>
            <person name="Waki K."/>
            <person name="Yamagata H."/>
            <person name="Yamamoto M."/>
            <person name="Yamamoto S."/>
            <person name="Yamane H."/>
            <person name="Yoshiki S."/>
            <person name="Yoshihara R."/>
            <person name="Yukawa K."/>
            <person name="Zhong H."/>
            <person name="Yano M."/>
            <person name="Yuan Q."/>
            <person name="Ouyang S."/>
            <person name="Liu J."/>
            <person name="Jones K.M."/>
            <person name="Gansberger K."/>
            <person name="Moffat K."/>
            <person name="Hill J."/>
            <person name="Bera J."/>
            <person name="Fadrosh D."/>
            <person name="Jin S."/>
            <person name="Johri S."/>
            <person name="Kim M."/>
            <person name="Overton L."/>
            <person name="Reardon M."/>
            <person name="Tsitrin T."/>
            <person name="Vuong H."/>
            <person name="Weaver B."/>
            <person name="Ciecko A."/>
            <person name="Tallon L."/>
            <person name="Jackson J."/>
            <person name="Pai G."/>
            <person name="Aken S.V."/>
            <person name="Utterback T."/>
            <person name="Reidmuller S."/>
            <person name="Feldblyum T."/>
            <person name="Hsiao J."/>
            <person name="Zismann V."/>
            <person name="Iobst S."/>
            <person name="de Vazeille A.R."/>
            <person name="Buell C.R."/>
            <person name="Ying K."/>
            <person name="Li Y."/>
            <person name="Lu T."/>
            <person name="Huang Y."/>
            <person name="Zhao Q."/>
            <person name="Feng Q."/>
            <person name="Zhang L."/>
            <person name="Zhu J."/>
            <person name="Weng Q."/>
            <person name="Mu J."/>
            <person name="Lu Y."/>
            <person name="Fan D."/>
            <person name="Liu Y."/>
            <person name="Guan J."/>
            <person name="Zhang Y."/>
            <person name="Yu S."/>
            <person name="Liu X."/>
            <person name="Zhang Y."/>
            <person name="Hong G."/>
            <person name="Han B."/>
            <person name="Choisne N."/>
            <person name="Demange N."/>
            <person name="Orjeda G."/>
            <person name="Samain S."/>
            <person name="Cattolico L."/>
            <person name="Pelletier E."/>
            <person name="Couloux A."/>
            <person name="Segurens B."/>
            <person name="Wincker P."/>
            <person name="D'Hont A."/>
            <person name="Scarpelli C."/>
            <person name="Weissenbach J."/>
            <person name="Salanoubat M."/>
            <person name="Quetier F."/>
            <person name="Yu Y."/>
            <person name="Kim H.R."/>
            <person name="Rambo T."/>
            <person name="Currie J."/>
            <person name="Collura K."/>
            <person name="Luo M."/>
            <person name="Yang T."/>
            <person name="Ammiraju J.S.S."/>
            <person name="Engler F."/>
            <person name="Soderlund C."/>
            <person name="Wing R.A."/>
            <person name="Palmer L.E."/>
            <person name="de la Bastide M."/>
            <person name="Spiegel L."/>
            <person name="Nascimento L."/>
            <person name="Zutavern T."/>
            <person name="O'Shaughnessy A."/>
            <person name="Dike S."/>
            <person name="Dedhia N."/>
            <person name="Preston R."/>
            <person name="Balija V."/>
            <person name="McCombie W.R."/>
            <person name="Chow T."/>
            <person name="Chen H."/>
            <person name="Chung M."/>
            <person name="Chen C."/>
            <person name="Shaw J."/>
            <person name="Wu H."/>
            <person name="Hsiao K."/>
            <person name="Chao Y."/>
            <person name="Chu M."/>
            <person name="Cheng C."/>
            <person name="Hour A."/>
            <person name="Lee P."/>
            <person name="Lin S."/>
            <person name="Lin Y."/>
            <person name="Liou J."/>
            <person name="Liu S."/>
            <person name="Hsing Y."/>
            <person name="Raghuvanshi S."/>
            <person name="Mohanty A."/>
            <person name="Bharti A.K."/>
            <person name="Gaur A."/>
            <person name="Gupta V."/>
            <person name="Kumar D."/>
            <person name="Ravi V."/>
            <person name="Vij S."/>
            <person name="Kapur A."/>
            <person name="Khurana P."/>
            <person name="Khurana P."/>
            <person name="Khurana J.P."/>
            <person name="Tyagi A.K."/>
            <person name="Gaikwad K."/>
            <person name="Singh A."/>
            <person name="Dalal V."/>
            <person name="Srivastava S."/>
            <person name="Dixit A."/>
            <person name="Pal A.K."/>
            <person name="Ghazi I.A."/>
            <person name="Yadav M."/>
            <person name="Pandit A."/>
            <person name="Bhargava A."/>
            <person name="Sureshbabu K."/>
            <person name="Batra K."/>
            <person name="Sharma T.R."/>
            <person name="Mohapatra T."/>
            <person name="Singh N.K."/>
            <person name="Messing J."/>
            <person name="Nelson A.B."/>
            <person name="Fuks G."/>
            <person name="Kavchok S."/>
            <person name="Keizer G."/>
            <person name="Linton E."/>
            <person name="Llaca V."/>
            <person name="Song R."/>
            <person name="Tanyolac B."/>
            <person name="Young S."/>
            <person name="Ho-Il K."/>
            <person name="Hahn J.H."/>
            <person name="Sangsakoo G."/>
            <person name="Vanavichit A."/>
            <person name="de Mattos Luiz.A.T."/>
            <person name="Zimmer P.D."/>
            <person name="Malone G."/>
            <person name="Dellagostin O."/>
            <person name="de Oliveira A.C."/>
            <person name="Bevan M."/>
            <person name="Bancroft I."/>
            <person name="Minx P."/>
            <person name="Cordum H."/>
            <person name="Wilson R."/>
            <person name="Cheng Z."/>
            <person name="Jin W."/>
            <person name="Jiang J."/>
            <person name="Leong S.A."/>
            <person name="Iwama H."/>
            <person name="Gojobori T."/>
            <person name="Itoh T."/>
            <person name="Niimura Y."/>
            <person name="Fujii Y."/>
            <person name="Habara T."/>
            <person name="Sakai H."/>
            <person name="Sato Y."/>
            <person name="Wilson G."/>
            <person name="Kumar K."/>
            <person name="McCouch S."/>
            <person name="Juretic N."/>
            <person name="Hoen D."/>
            <person name="Wright S."/>
            <person name="Bruskiewich R."/>
            <person name="Bureau T."/>
            <person name="Miyao A."/>
            <person name="Hirochika H."/>
            <person name="Nishikawa T."/>
            <person name="Kadowaki K."/>
            <person name="Sugiura M."/>
            <person name="Burr B."/>
            <person name="Sasaki T."/>
        </authorList>
    </citation>
    <scope>NUCLEOTIDE SEQUENCE [LARGE SCALE GENOMIC DNA]</scope>
    <source>
        <strain evidence="2">cv. Nipponbare</strain>
    </source>
</reference>
<accession>A0A0P0VDB5</accession>
<evidence type="ECO:0000313" key="1">
    <source>
        <dbReference type="EMBL" id="BAS76419.1"/>
    </source>
</evidence>
<dbReference type="Proteomes" id="UP000059680">
    <property type="component" value="Chromosome 1"/>
</dbReference>
<name>A0A0P0VDB5_ORYSJ</name>
<dbReference type="PaxDb" id="39947-A0A0P0VDB5"/>
<dbReference type="PANTHER" id="PTHR34480:SF14">
    <property type="entry name" value="OS01G0967800 PROTEIN"/>
    <property type="match status" value="1"/>
</dbReference>
<gene>
    <name evidence="1" type="ordered locus">Os01g0970200</name>
    <name evidence="1" type="ORF">OSNPB_010970200</name>
</gene>
<dbReference type="EMBL" id="AP014957">
    <property type="protein sequence ID" value="BAS76419.1"/>
    <property type="molecule type" value="Genomic_DNA"/>
</dbReference>
<keyword evidence="2" id="KW-1185">Reference proteome</keyword>
<evidence type="ECO:0000313" key="2">
    <source>
        <dbReference type="Proteomes" id="UP000059680"/>
    </source>
</evidence>
<sequence>MVHEDNNNLATSEHDDGAINTMIMEKNVEEANLITQELNDLGLGEDISTDKFRGYLCQLPQERDSPVDISTQLNFDQLDAQNELHELYRVKYYKLEEVLMCFENDGTLDSVDDEVLWEVLKCFDYTFVWYFHPEYCKLAALVDYQRLVIKNYGCMYANWDRYHMYFNTYDVEKQYAKYYVELSKKLKWGKVSNRGLYQAVKIATGFPKITAKLAYLGFHMSFRDAMKEVYELNRFPVRQQKMKYVLEINDCSQWEAEVAEDEVLGLIAEAVKKLARKSGRPSCAVQPK</sequence>